<proteinExistence type="predicted"/>
<dbReference type="RefSeq" id="WP_371708647.1">
    <property type="nucleotide sequence ID" value="NZ_JBGOOL010000132.1"/>
</dbReference>
<name>A0ABV4KVG5_9VIBR</name>
<gene>
    <name evidence="1" type="ORF">ACED57_23655</name>
</gene>
<dbReference type="Proteomes" id="UP001569175">
    <property type="component" value="Unassembled WGS sequence"/>
</dbReference>
<reference evidence="1 2" key="1">
    <citation type="submission" date="2024-06" db="EMBL/GenBank/DDBJ databases">
        <authorList>
            <person name="Steensen K."/>
            <person name="Seneca J."/>
            <person name="Bartlau N."/>
            <person name="Yu A.X."/>
            <person name="Polz M.F."/>
        </authorList>
    </citation>
    <scope>NUCLEOTIDE SEQUENCE [LARGE SCALE GENOMIC DNA]</scope>
    <source>
        <strain evidence="1 2">1F9</strain>
    </source>
</reference>
<accession>A0ABV4KVG5</accession>
<comment type="caution">
    <text evidence="1">The sequence shown here is derived from an EMBL/GenBank/DDBJ whole genome shotgun (WGS) entry which is preliminary data.</text>
</comment>
<protein>
    <submittedName>
        <fullName evidence="1">Uncharacterized protein</fullName>
    </submittedName>
</protein>
<evidence type="ECO:0000313" key="2">
    <source>
        <dbReference type="Proteomes" id="UP001569175"/>
    </source>
</evidence>
<sequence>RSCLVNKRMMTTTLKNAVTKDVRELIRYYFELQQAVKSDMPKWGDIAKAAQLPLEGRVI</sequence>
<evidence type="ECO:0000313" key="1">
    <source>
        <dbReference type="EMBL" id="MEZ8056092.1"/>
    </source>
</evidence>
<organism evidence="1 2">
    <name type="scientific">Vibrio atlanticus</name>
    <dbReference type="NCBI Taxonomy" id="693153"/>
    <lineage>
        <taxon>Bacteria</taxon>
        <taxon>Pseudomonadati</taxon>
        <taxon>Pseudomonadota</taxon>
        <taxon>Gammaproteobacteria</taxon>
        <taxon>Vibrionales</taxon>
        <taxon>Vibrionaceae</taxon>
        <taxon>Vibrio</taxon>
    </lineage>
</organism>
<feature type="non-terminal residue" evidence="1">
    <location>
        <position position="1"/>
    </location>
</feature>
<dbReference type="EMBL" id="JBGOOL010000132">
    <property type="protein sequence ID" value="MEZ8056092.1"/>
    <property type="molecule type" value="Genomic_DNA"/>
</dbReference>
<keyword evidence="2" id="KW-1185">Reference proteome</keyword>